<dbReference type="Proteomes" id="UP000241222">
    <property type="component" value="Unassembled WGS sequence"/>
</dbReference>
<proteinExistence type="predicted"/>
<dbReference type="EMBL" id="PYMH01000003">
    <property type="protein sequence ID" value="PSU34146.1"/>
    <property type="molecule type" value="Genomic_DNA"/>
</dbReference>
<reference evidence="1 2" key="1">
    <citation type="submission" date="2018-03" db="EMBL/GenBank/DDBJ databases">
        <title>Whole genome sequencing of Histamine producing bacteria.</title>
        <authorList>
            <person name="Butler K."/>
        </authorList>
    </citation>
    <scope>NUCLEOTIDE SEQUENCE [LARGE SCALE GENOMIC DNA]</scope>
    <source>
        <strain evidence="1 2">JCM 13586</strain>
    </source>
</reference>
<dbReference type="RefSeq" id="WP_107348574.1">
    <property type="nucleotide sequence ID" value="NZ_PYMH01000003.1"/>
</dbReference>
<gene>
    <name evidence="1" type="ORF">C9I99_09130</name>
</gene>
<name>A0A2T3IZM7_9GAMM</name>
<accession>A0A2T3IZM7</accession>
<protein>
    <submittedName>
        <fullName evidence="1">Uncharacterized protein</fullName>
    </submittedName>
</protein>
<evidence type="ECO:0000313" key="2">
    <source>
        <dbReference type="Proteomes" id="UP000241222"/>
    </source>
</evidence>
<sequence>MSKILLFIGENEQFDKEEVVKSIRSINGVENAKEGDFIGAAFEAEYKVDSESYIIRLSDDLETITIDGMDNNCLNFILSLKGMMKDSFQAVDMDYSFHVDLSIINTIEQFKQEIQKGI</sequence>
<organism evidence="1 2">
    <name type="scientific">Photobacterium lutimaris</name>
    <dbReference type="NCBI Taxonomy" id="388278"/>
    <lineage>
        <taxon>Bacteria</taxon>
        <taxon>Pseudomonadati</taxon>
        <taxon>Pseudomonadota</taxon>
        <taxon>Gammaproteobacteria</taxon>
        <taxon>Vibrionales</taxon>
        <taxon>Vibrionaceae</taxon>
        <taxon>Photobacterium</taxon>
    </lineage>
</organism>
<dbReference type="AlphaFoldDB" id="A0A2T3IZM7"/>
<dbReference type="OrthoDB" id="9255844at2"/>
<evidence type="ECO:0000313" key="1">
    <source>
        <dbReference type="EMBL" id="PSU34146.1"/>
    </source>
</evidence>
<comment type="caution">
    <text evidence="1">The sequence shown here is derived from an EMBL/GenBank/DDBJ whole genome shotgun (WGS) entry which is preliminary data.</text>
</comment>
<keyword evidence="2" id="KW-1185">Reference proteome</keyword>